<dbReference type="OrthoDB" id="1023725at2759"/>
<keyword evidence="3" id="KW-1185">Reference proteome</keyword>
<organism evidence="2 3">
    <name type="scientific">Hibiscus trionum</name>
    <name type="common">Flower of an hour</name>
    <dbReference type="NCBI Taxonomy" id="183268"/>
    <lineage>
        <taxon>Eukaryota</taxon>
        <taxon>Viridiplantae</taxon>
        <taxon>Streptophyta</taxon>
        <taxon>Embryophyta</taxon>
        <taxon>Tracheophyta</taxon>
        <taxon>Spermatophyta</taxon>
        <taxon>Magnoliopsida</taxon>
        <taxon>eudicotyledons</taxon>
        <taxon>Gunneridae</taxon>
        <taxon>Pentapetalae</taxon>
        <taxon>rosids</taxon>
        <taxon>malvids</taxon>
        <taxon>Malvales</taxon>
        <taxon>Malvaceae</taxon>
        <taxon>Malvoideae</taxon>
        <taxon>Hibiscus</taxon>
    </lineage>
</organism>
<gene>
    <name evidence="2" type="ORF">HRI_004051200</name>
</gene>
<feature type="domain" description="Transposase-associated" evidence="1">
    <location>
        <begin position="4"/>
        <end position="86"/>
    </location>
</feature>
<evidence type="ECO:0000313" key="3">
    <source>
        <dbReference type="Proteomes" id="UP001165190"/>
    </source>
</evidence>
<accession>A0A9W7MNJ3</accession>
<proteinExistence type="predicted"/>
<dbReference type="AlphaFoldDB" id="A0A9W7MNJ3"/>
<dbReference type="InterPro" id="IPR029480">
    <property type="entry name" value="Transpos_assoc"/>
</dbReference>
<dbReference type="Proteomes" id="UP001165190">
    <property type="component" value="Unassembled WGS sequence"/>
</dbReference>
<evidence type="ECO:0000259" key="1">
    <source>
        <dbReference type="Pfam" id="PF13963"/>
    </source>
</evidence>
<dbReference type="PANTHER" id="PTHR10775:SF188">
    <property type="entry name" value="TRANSPOSASE-ASSOCIATED DOMAIN-CONTAINING PROTEIN"/>
    <property type="match status" value="1"/>
</dbReference>
<comment type="caution">
    <text evidence="2">The sequence shown here is derived from an EMBL/GenBank/DDBJ whole genome shotgun (WGS) entry which is preliminary data.</text>
</comment>
<dbReference type="EMBL" id="BSYR01000038">
    <property type="protein sequence ID" value="GMJ03821.1"/>
    <property type="molecule type" value="Genomic_DNA"/>
</dbReference>
<name>A0A9W7MNJ3_HIBTR</name>
<sequence length="269" mass="31262">MDQSWMYNIDRPIKGNIINPNFERSLLEFITFALSKPRFTDGGNIRCPYNRPKCRNKSFQDLETIKVHAITEGFVLHYYNWVHHGEPRFSLTGQSQYDYYNHMEGSSTAVLEYAYDLCGNNHKPPEKDVSGPELNMLYDKLGASSEPIWPGSNESKLSVVFELIHLKAQYKIPNACYGDLCWIMQKLMLEDNVMPKNTYETKKLVRDMGLPVQKIHCCRNCCMIYWGGDSELIECRFCGHPRYKDNASEGSSNRKAYKKMYYFPLKAKP</sequence>
<protein>
    <recommendedName>
        <fullName evidence="1">Transposase-associated domain-containing protein</fullName>
    </recommendedName>
</protein>
<evidence type="ECO:0000313" key="2">
    <source>
        <dbReference type="EMBL" id="GMJ03821.1"/>
    </source>
</evidence>
<reference evidence="2" key="1">
    <citation type="submission" date="2023-05" db="EMBL/GenBank/DDBJ databases">
        <title>Genome and transcriptome analyses reveal genes involved in the formation of fine ridges on petal epidermal cells in Hibiscus trionum.</title>
        <authorList>
            <person name="Koshimizu S."/>
            <person name="Masuda S."/>
            <person name="Ishii T."/>
            <person name="Shirasu K."/>
            <person name="Hoshino A."/>
            <person name="Arita M."/>
        </authorList>
    </citation>
    <scope>NUCLEOTIDE SEQUENCE</scope>
    <source>
        <strain evidence="2">Hamamatsu line</strain>
    </source>
</reference>
<dbReference type="PANTHER" id="PTHR10775">
    <property type="entry name" value="OS08G0208400 PROTEIN"/>
    <property type="match status" value="1"/>
</dbReference>
<dbReference type="Pfam" id="PF13963">
    <property type="entry name" value="Transpos_assoc"/>
    <property type="match status" value="1"/>
</dbReference>